<evidence type="ECO:0000313" key="3">
    <source>
        <dbReference type="EMBL" id="KAG8389164.1"/>
    </source>
</evidence>
<name>A0AAV6Y8V3_9LAMI</name>
<dbReference type="Proteomes" id="UP000826271">
    <property type="component" value="Unassembled WGS sequence"/>
</dbReference>
<feature type="transmembrane region" description="Helical" evidence="2">
    <location>
        <begin position="130"/>
        <end position="150"/>
    </location>
</feature>
<gene>
    <name evidence="3" type="ORF">BUALT_Bualt02G0200600</name>
</gene>
<keyword evidence="2" id="KW-1133">Transmembrane helix</keyword>
<keyword evidence="2" id="KW-0812">Transmembrane</keyword>
<evidence type="ECO:0000256" key="1">
    <source>
        <dbReference type="SAM" id="MobiDB-lite"/>
    </source>
</evidence>
<proteinExistence type="predicted"/>
<keyword evidence="2" id="KW-0472">Membrane</keyword>
<dbReference type="AlphaFoldDB" id="A0AAV6Y8V3"/>
<accession>A0AAV6Y8V3</accession>
<evidence type="ECO:0000313" key="4">
    <source>
        <dbReference type="Proteomes" id="UP000826271"/>
    </source>
</evidence>
<sequence>MERPQSKLKSGVQLQDLLDATRILVPRTSSSFQDMERAITRDRVMRILQISVPLLKAITFTDWFTNNILSTVQQSISEPPAAKNGVKEEEKLTSDGLRPDERFKQLKEQEARKRQPKEDEKKKVFMLRQVVLILNAVSTLQIVVLCRQIHMQWCLAPFDSEGILRATRRGALSGVPYSKPIYILRYMFITAGTSGVLVTVIYFIVIGVIDVNRSKDKGYETIEMMASVGRWNIFKVMKQISLSDYCSIIAVIMFAKQHLRDMRILPALSGAIIETRVMSSYAWGKFISCIAYLQQIDNIGLPGRTIKCFASCDNPQKVWFKQLKSKKLVKDSKKRTRKRKSSCCASGANSVISEGGSSGIDRFAVNGNGVNSGVKNDEREIRFAFSFSSPLPAPLSKVQSGIPDCKVMEEVYEMDAGIQSDNELFLKVSYYGIGLPGGTIKCFAPCDNPWKVLLSTHLSEIFENVFHWR</sequence>
<keyword evidence="4" id="KW-1185">Reference proteome</keyword>
<protein>
    <submittedName>
        <fullName evidence="3">Uncharacterized protein</fullName>
    </submittedName>
</protein>
<feature type="region of interest" description="Disordered" evidence="1">
    <location>
        <begin position="79"/>
        <end position="118"/>
    </location>
</feature>
<organism evidence="3 4">
    <name type="scientific">Buddleja alternifolia</name>
    <dbReference type="NCBI Taxonomy" id="168488"/>
    <lineage>
        <taxon>Eukaryota</taxon>
        <taxon>Viridiplantae</taxon>
        <taxon>Streptophyta</taxon>
        <taxon>Embryophyta</taxon>
        <taxon>Tracheophyta</taxon>
        <taxon>Spermatophyta</taxon>
        <taxon>Magnoliopsida</taxon>
        <taxon>eudicotyledons</taxon>
        <taxon>Gunneridae</taxon>
        <taxon>Pentapetalae</taxon>
        <taxon>asterids</taxon>
        <taxon>lamiids</taxon>
        <taxon>Lamiales</taxon>
        <taxon>Scrophulariaceae</taxon>
        <taxon>Buddlejeae</taxon>
        <taxon>Buddleja</taxon>
    </lineage>
</organism>
<comment type="caution">
    <text evidence="3">The sequence shown here is derived from an EMBL/GenBank/DDBJ whole genome shotgun (WGS) entry which is preliminary data.</text>
</comment>
<feature type="transmembrane region" description="Helical" evidence="2">
    <location>
        <begin position="186"/>
        <end position="209"/>
    </location>
</feature>
<reference evidence="3" key="1">
    <citation type="submission" date="2019-10" db="EMBL/GenBank/DDBJ databases">
        <authorList>
            <person name="Zhang R."/>
            <person name="Pan Y."/>
            <person name="Wang J."/>
            <person name="Ma R."/>
            <person name="Yu S."/>
        </authorList>
    </citation>
    <scope>NUCLEOTIDE SEQUENCE</scope>
    <source>
        <strain evidence="3">LA-IB0</strain>
        <tissue evidence="3">Leaf</tissue>
    </source>
</reference>
<evidence type="ECO:0000256" key="2">
    <source>
        <dbReference type="SAM" id="Phobius"/>
    </source>
</evidence>
<feature type="compositionally biased region" description="Basic and acidic residues" evidence="1">
    <location>
        <begin position="85"/>
        <end position="118"/>
    </location>
</feature>
<dbReference type="EMBL" id="WHWC01000002">
    <property type="protein sequence ID" value="KAG8389164.1"/>
    <property type="molecule type" value="Genomic_DNA"/>
</dbReference>